<protein>
    <recommendedName>
        <fullName evidence="1">PRD domain-containing protein</fullName>
    </recommendedName>
</protein>
<gene>
    <name evidence="2" type="ORF">SDC9_185852</name>
</gene>
<reference evidence="2" key="1">
    <citation type="submission" date="2019-08" db="EMBL/GenBank/DDBJ databases">
        <authorList>
            <person name="Kucharzyk K."/>
            <person name="Murdoch R.W."/>
            <person name="Higgins S."/>
            <person name="Loffler F."/>
        </authorList>
    </citation>
    <scope>NUCLEOTIDE SEQUENCE</scope>
</reference>
<dbReference type="GO" id="GO:0006355">
    <property type="term" value="P:regulation of DNA-templated transcription"/>
    <property type="evidence" value="ECO:0007669"/>
    <property type="project" value="InterPro"/>
</dbReference>
<proteinExistence type="predicted"/>
<dbReference type="Pfam" id="PF00874">
    <property type="entry name" value="PRD"/>
    <property type="match status" value="1"/>
</dbReference>
<name>A0A645HH15_9ZZZZ</name>
<dbReference type="EMBL" id="VSSQ01093488">
    <property type="protein sequence ID" value="MPN38328.1"/>
    <property type="molecule type" value="Genomic_DNA"/>
</dbReference>
<dbReference type="InterPro" id="IPR036634">
    <property type="entry name" value="PRD_sf"/>
</dbReference>
<comment type="caution">
    <text evidence="2">The sequence shown here is derived from an EMBL/GenBank/DDBJ whole genome shotgun (WGS) entry which is preliminary data.</text>
</comment>
<accession>A0A645HH15</accession>
<feature type="domain" description="PRD" evidence="1">
    <location>
        <begin position="15"/>
        <end position="115"/>
    </location>
</feature>
<dbReference type="SUPFAM" id="SSF63520">
    <property type="entry name" value="PTS-regulatory domain, PRD"/>
    <property type="match status" value="1"/>
</dbReference>
<dbReference type="Gene3D" id="1.10.1790.10">
    <property type="entry name" value="PRD domain"/>
    <property type="match status" value="1"/>
</dbReference>
<dbReference type="AlphaFoldDB" id="A0A645HH15"/>
<dbReference type="InterPro" id="IPR011608">
    <property type="entry name" value="PRD"/>
</dbReference>
<evidence type="ECO:0000259" key="1">
    <source>
        <dbReference type="PROSITE" id="PS51372"/>
    </source>
</evidence>
<organism evidence="2">
    <name type="scientific">bioreactor metagenome</name>
    <dbReference type="NCBI Taxonomy" id="1076179"/>
    <lineage>
        <taxon>unclassified sequences</taxon>
        <taxon>metagenomes</taxon>
        <taxon>ecological metagenomes</taxon>
    </lineage>
</organism>
<evidence type="ECO:0000313" key="2">
    <source>
        <dbReference type="EMBL" id="MPN38328.1"/>
    </source>
</evidence>
<sequence length="115" mass="13276">MELKERIDLLRDAGVLSQKNYESVEKVIAYFKEQHDIELTEANAASFITHLCMALERKDQNQKIAPMDESLLTDIKQEDCFPQAYGYCKEVCSLLPQIDEEESNYLCLHIASFLL</sequence>
<dbReference type="PROSITE" id="PS51372">
    <property type="entry name" value="PRD_2"/>
    <property type="match status" value="1"/>
</dbReference>